<dbReference type="PANTHER" id="PTHR33154:SF33">
    <property type="entry name" value="TRANSCRIPTIONAL REPRESSOR SDPR"/>
    <property type="match status" value="1"/>
</dbReference>
<dbReference type="EMBL" id="CABFNB010000007">
    <property type="protein sequence ID" value="VTZ59301.1"/>
    <property type="molecule type" value="Genomic_DNA"/>
</dbReference>
<dbReference type="InterPro" id="IPR001845">
    <property type="entry name" value="HTH_ArsR_DNA-bd_dom"/>
</dbReference>
<sequence length="120" mass="13525">MLAIAFIISLCLLFVMAYDYRHMVALADPTRRRVFELIAQRPRSVAELTHSLPVSQPAVSQHLKVLRDANLVQAEARGASNVYHIDPQGLGEMRAWLDSMWTDALGSFREAISKSKETKE</sequence>
<name>A0A508WUJ6_9HYPH</name>
<protein>
    <recommendedName>
        <fullName evidence="4">HTH arsR-type domain-containing protein</fullName>
    </recommendedName>
</protein>
<dbReference type="NCBIfam" id="NF033788">
    <property type="entry name" value="HTH_metalloreg"/>
    <property type="match status" value="1"/>
</dbReference>
<dbReference type="InterPro" id="IPR036388">
    <property type="entry name" value="WH-like_DNA-bd_sf"/>
</dbReference>
<dbReference type="InterPro" id="IPR051081">
    <property type="entry name" value="HTH_MetalResp_TranReg"/>
</dbReference>
<evidence type="ECO:0000256" key="2">
    <source>
        <dbReference type="ARBA" id="ARBA00023125"/>
    </source>
</evidence>
<dbReference type="Proteomes" id="UP000507954">
    <property type="component" value="Unassembled WGS sequence"/>
</dbReference>
<proteinExistence type="predicted"/>
<keyword evidence="3" id="KW-0804">Transcription</keyword>
<dbReference type="PANTHER" id="PTHR33154">
    <property type="entry name" value="TRANSCRIPTIONAL REGULATOR, ARSR FAMILY"/>
    <property type="match status" value="1"/>
</dbReference>
<dbReference type="SUPFAM" id="SSF46785">
    <property type="entry name" value="Winged helix' DNA-binding domain"/>
    <property type="match status" value="1"/>
</dbReference>
<dbReference type="Gene3D" id="1.10.10.10">
    <property type="entry name" value="Winged helix-like DNA-binding domain superfamily/Winged helix DNA-binding domain"/>
    <property type="match status" value="1"/>
</dbReference>
<dbReference type="CDD" id="cd00090">
    <property type="entry name" value="HTH_ARSR"/>
    <property type="match status" value="1"/>
</dbReference>
<dbReference type="GO" id="GO:0003700">
    <property type="term" value="F:DNA-binding transcription factor activity"/>
    <property type="evidence" value="ECO:0007669"/>
    <property type="project" value="InterPro"/>
</dbReference>
<gene>
    <name evidence="5" type="ORF">EMEDMD4_1040031</name>
</gene>
<dbReference type="AlphaFoldDB" id="A0A508WUJ6"/>
<feature type="domain" description="HTH arsR-type" evidence="4">
    <location>
        <begin position="13"/>
        <end position="105"/>
    </location>
</feature>
<keyword evidence="2" id="KW-0238">DNA-binding</keyword>
<dbReference type="SMART" id="SM00418">
    <property type="entry name" value="HTH_ARSR"/>
    <property type="match status" value="1"/>
</dbReference>
<evidence type="ECO:0000313" key="5">
    <source>
        <dbReference type="EMBL" id="VTZ59301.1"/>
    </source>
</evidence>
<keyword evidence="1" id="KW-0805">Transcription regulation</keyword>
<dbReference type="Pfam" id="PF01022">
    <property type="entry name" value="HTH_5"/>
    <property type="match status" value="1"/>
</dbReference>
<dbReference type="GO" id="GO:0003677">
    <property type="term" value="F:DNA binding"/>
    <property type="evidence" value="ECO:0007669"/>
    <property type="project" value="UniProtKB-KW"/>
</dbReference>
<evidence type="ECO:0000256" key="1">
    <source>
        <dbReference type="ARBA" id="ARBA00023015"/>
    </source>
</evidence>
<dbReference type="PROSITE" id="PS50987">
    <property type="entry name" value="HTH_ARSR_2"/>
    <property type="match status" value="1"/>
</dbReference>
<dbReference type="InterPro" id="IPR011991">
    <property type="entry name" value="ArsR-like_HTH"/>
</dbReference>
<evidence type="ECO:0000259" key="4">
    <source>
        <dbReference type="PROSITE" id="PS50987"/>
    </source>
</evidence>
<organism evidence="5">
    <name type="scientific">Sinorhizobium medicae</name>
    <dbReference type="NCBI Taxonomy" id="110321"/>
    <lineage>
        <taxon>Bacteria</taxon>
        <taxon>Pseudomonadati</taxon>
        <taxon>Pseudomonadota</taxon>
        <taxon>Alphaproteobacteria</taxon>
        <taxon>Hyphomicrobiales</taxon>
        <taxon>Rhizobiaceae</taxon>
        <taxon>Sinorhizobium/Ensifer group</taxon>
        <taxon>Sinorhizobium</taxon>
    </lineage>
</organism>
<dbReference type="InterPro" id="IPR036390">
    <property type="entry name" value="WH_DNA-bd_sf"/>
</dbReference>
<reference evidence="5" key="1">
    <citation type="submission" date="2019-06" db="EMBL/GenBank/DDBJ databases">
        <authorList>
            <person name="Le Quere A."/>
            <person name="Colella S."/>
        </authorList>
    </citation>
    <scope>NUCLEOTIDE SEQUENCE</scope>
    <source>
        <strain evidence="5">EmedicaeMD41</strain>
    </source>
</reference>
<evidence type="ECO:0000256" key="3">
    <source>
        <dbReference type="ARBA" id="ARBA00023163"/>
    </source>
</evidence>
<dbReference type="PRINTS" id="PR00778">
    <property type="entry name" value="HTHARSR"/>
</dbReference>
<accession>A0A508WUJ6</accession>